<dbReference type="RefSeq" id="WP_202920738.1">
    <property type="nucleotide sequence ID" value="NZ_CP036273.1"/>
</dbReference>
<keyword evidence="4" id="KW-1185">Reference proteome</keyword>
<feature type="compositionally biased region" description="Low complexity" evidence="1">
    <location>
        <begin position="210"/>
        <end position="221"/>
    </location>
</feature>
<evidence type="ECO:0000313" key="4">
    <source>
        <dbReference type="Proteomes" id="UP000319576"/>
    </source>
</evidence>
<keyword evidence="2" id="KW-0812">Transmembrane</keyword>
<keyword evidence="2" id="KW-0472">Membrane</keyword>
<feature type="compositionally biased region" description="Basic and acidic residues" evidence="1">
    <location>
        <begin position="257"/>
        <end position="266"/>
    </location>
</feature>
<organism evidence="3 4">
    <name type="scientific">Urbifossiella limnaea</name>
    <dbReference type="NCBI Taxonomy" id="2528023"/>
    <lineage>
        <taxon>Bacteria</taxon>
        <taxon>Pseudomonadati</taxon>
        <taxon>Planctomycetota</taxon>
        <taxon>Planctomycetia</taxon>
        <taxon>Gemmatales</taxon>
        <taxon>Gemmataceae</taxon>
        <taxon>Urbifossiella</taxon>
    </lineage>
</organism>
<proteinExistence type="predicted"/>
<evidence type="ECO:0000256" key="2">
    <source>
        <dbReference type="SAM" id="Phobius"/>
    </source>
</evidence>
<protein>
    <submittedName>
        <fullName evidence="3">Uncharacterized protein</fullName>
    </submittedName>
</protein>
<dbReference type="KEGG" id="uli:ETAA1_15930"/>
<dbReference type="Proteomes" id="UP000319576">
    <property type="component" value="Chromosome"/>
</dbReference>
<name>A0A517XQ79_9BACT</name>
<sequence length="697" mass="73632">MAQLTLRTLLAYLDDTLEANVARELGKKVAESDVARELVERIKKITRRRRLQTPDAVGDAEDISDPNTVAEYLSNTLDADQVQRLEQACLDSDVYLAEVAACHQILTVVLAEPVRVPPSARERMYKLVPPPGGSRKARTRPNLPVIGGAAAAEKPDAEDADAALLLGMNRFGAGSAGRRAGMAAVGAGIAALLAVAVYMAIPGRHPEVPATAPPEVASAVPAPRPVPAPKPPDPEPTPPVTPMPTPPVTPMPTPPDMVKEPGKKGPPEIAAPRADRLAVGKATLPNVLLVTRPAPDAKWTRLDPGTDGVVSSNDEVVSLPGYKAEVKLDTGVTVSLWGNVPDLVPARLLESRVRFHAPTAKDGGGFEHDADLTLIAGRVYLTPTKGSERVRVRAAGEVYDFTLPERAEVAVELTVAHEPGAMFLRTAGPAPRAELKVAVLRGSAGVAVPARGVTHAKIDAPAQLSWDSKAGGKPTAPAPVDKANTYFDKFPLVPSEQGKAVQKALSDVTGRLADNDRAQILMTELVTQPPMMGQYFQGVIGIYGLAAVASSADDLKTLVDVLTDETRGPQRIAAATALAAWLARSADNTAALGAVLDMKIPADGVADLVLRLLRGAVTPAAPEPVELDRLVDQLGHPSVAVRELALWNLITLADPAAARVPGLVQDVGMGSGMMHERFVRAWRARVEEIKKRPPAKK</sequence>
<feature type="region of interest" description="Disordered" evidence="1">
    <location>
        <begin position="210"/>
        <end position="270"/>
    </location>
</feature>
<dbReference type="EMBL" id="CP036273">
    <property type="protein sequence ID" value="QDU19663.1"/>
    <property type="molecule type" value="Genomic_DNA"/>
</dbReference>
<evidence type="ECO:0000256" key="1">
    <source>
        <dbReference type="SAM" id="MobiDB-lite"/>
    </source>
</evidence>
<feature type="transmembrane region" description="Helical" evidence="2">
    <location>
        <begin position="180"/>
        <end position="201"/>
    </location>
</feature>
<accession>A0A517XQ79</accession>
<keyword evidence="2" id="KW-1133">Transmembrane helix</keyword>
<feature type="compositionally biased region" description="Pro residues" evidence="1">
    <location>
        <begin position="222"/>
        <end position="255"/>
    </location>
</feature>
<evidence type="ECO:0000313" key="3">
    <source>
        <dbReference type="EMBL" id="QDU19663.1"/>
    </source>
</evidence>
<dbReference type="AlphaFoldDB" id="A0A517XQ79"/>
<reference evidence="3 4" key="1">
    <citation type="submission" date="2019-02" db="EMBL/GenBank/DDBJ databases">
        <title>Deep-cultivation of Planctomycetes and their phenomic and genomic characterization uncovers novel biology.</title>
        <authorList>
            <person name="Wiegand S."/>
            <person name="Jogler M."/>
            <person name="Boedeker C."/>
            <person name="Pinto D."/>
            <person name="Vollmers J."/>
            <person name="Rivas-Marin E."/>
            <person name="Kohn T."/>
            <person name="Peeters S.H."/>
            <person name="Heuer A."/>
            <person name="Rast P."/>
            <person name="Oberbeckmann S."/>
            <person name="Bunk B."/>
            <person name="Jeske O."/>
            <person name="Meyerdierks A."/>
            <person name="Storesund J.E."/>
            <person name="Kallscheuer N."/>
            <person name="Luecker S."/>
            <person name="Lage O.M."/>
            <person name="Pohl T."/>
            <person name="Merkel B.J."/>
            <person name="Hornburger P."/>
            <person name="Mueller R.-W."/>
            <person name="Bruemmer F."/>
            <person name="Labrenz M."/>
            <person name="Spormann A.M."/>
            <person name="Op den Camp H."/>
            <person name="Overmann J."/>
            <person name="Amann R."/>
            <person name="Jetten M.S.M."/>
            <person name="Mascher T."/>
            <person name="Medema M.H."/>
            <person name="Devos D.P."/>
            <person name="Kaster A.-K."/>
            <person name="Ovreas L."/>
            <person name="Rohde M."/>
            <person name="Galperin M.Y."/>
            <person name="Jogler C."/>
        </authorList>
    </citation>
    <scope>NUCLEOTIDE SEQUENCE [LARGE SCALE GENOMIC DNA]</scope>
    <source>
        <strain evidence="3 4">ETA_A1</strain>
    </source>
</reference>
<gene>
    <name evidence="3" type="ORF">ETAA1_15930</name>
</gene>